<dbReference type="Proteomes" id="UP000326877">
    <property type="component" value="Unassembled WGS sequence"/>
</dbReference>
<reference evidence="2" key="1">
    <citation type="submission" date="2019-04" db="EMBL/GenBank/DDBJ databases">
        <title>Friends and foes A comparative genomics studyof 23 Aspergillus species from section Flavi.</title>
        <authorList>
            <consortium name="DOE Joint Genome Institute"/>
            <person name="Kjaerbolling I."/>
            <person name="Vesth T."/>
            <person name="Frisvad J.C."/>
            <person name="Nybo J.L."/>
            <person name="Theobald S."/>
            <person name="Kildgaard S."/>
            <person name="Isbrandt T."/>
            <person name="Kuo A."/>
            <person name="Sato A."/>
            <person name="Lyhne E.K."/>
            <person name="Kogle M.E."/>
            <person name="Wiebenga A."/>
            <person name="Kun R.S."/>
            <person name="Lubbers R.J."/>
            <person name="Makela M.R."/>
            <person name="Barry K."/>
            <person name="Chovatia M."/>
            <person name="Clum A."/>
            <person name="Daum C."/>
            <person name="Haridas S."/>
            <person name="He G."/>
            <person name="LaButti K."/>
            <person name="Lipzen A."/>
            <person name="Mondo S."/>
            <person name="Riley R."/>
            <person name="Salamov A."/>
            <person name="Simmons B.A."/>
            <person name="Magnuson J.K."/>
            <person name="Henrissat B."/>
            <person name="Mortensen U.H."/>
            <person name="Larsen T.O."/>
            <person name="Devries R.P."/>
            <person name="Grigoriev I.V."/>
            <person name="Machida M."/>
            <person name="Baker S.E."/>
            <person name="Andersen M.R."/>
        </authorList>
    </citation>
    <scope>NUCLEOTIDE SEQUENCE [LARGE SCALE GENOMIC DNA]</scope>
    <source>
        <strain evidence="2">IBT 14317</strain>
    </source>
</reference>
<feature type="transmembrane region" description="Helical" evidence="1">
    <location>
        <begin position="37"/>
        <end position="55"/>
    </location>
</feature>
<protein>
    <submittedName>
        <fullName evidence="2">Uncharacterized protein</fullName>
    </submittedName>
</protein>
<dbReference type="AlphaFoldDB" id="A0A5N7CE87"/>
<organism evidence="2">
    <name type="scientific">Petromyces alliaceus</name>
    <name type="common">Aspergillus alliaceus</name>
    <dbReference type="NCBI Taxonomy" id="209559"/>
    <lineage>
        <taxon>Eukaryota</taxon>
        <taxon>Fungi</taxon>
        <taxon>Dikarya</taxon>
        <taxon>Ascomycota</taxon>
        <taxon>Pezizomycotina</taxon>
        <taxon>Eurotiomycetes</taxon>
        <taxon>Eurotiomycetidae</taxon>
        <taxon>Eurotiales</taxon>
        <taxon>Aspergillaceae</taxon>
        <taxon>Aspergillus</taxon>
        <taxon>Aspergillus subgen. Circumdati</taxon>
    </lineage>
</organism>
<sequence length="58" mass="6847">MVLLPVIWDMSWLKIACIESRQGYAERMSVFCYRHSWAVIMLIIVFGTCDARCFWRGS</sequence>
<accession>A0A5N7CE87</accession>
<name>A0A5N7CE87_PETAA</name>
<proteinExistence type="predicted"/>
<evidence type="ECO:0000313" key="2">
    <source>
        <dbReference type="EMBL" id="KAE8392177.1"/>
    </source>
</evidence>
<keyword evidence="1" id="KW-1133">Transmembrane helix</keyword>
<evidence type="ECO:0000256" key="1">
    <source>
        <dbReference type="SAM" id="Phobius"/>
    </source>
</evidence>
<dbReference type="EMBL" id="ML735239">
    <property type="protein sequence ID" value="KAE8392177.1"/>
    <property type="molecule type" value="Genomic_DNA"/>
</dbReference>
<gene>
    <name evidence="2" type="ORF">BDV23DRAFT_151734</name>
</gene>
<keyword evidence="1" id="KW-0472">Membrane</keyword>
<keyword evidence="1" id="KW-0812">Transmembrane</keyword>